<dbReference type="Gene3D" id="3.30.450.20">
    <property type="entry name" value="PAS domain"/>
    <property type="match status" value="3"/>
</dbReference>
<dbReference type="GO" id="GO:0005524">
    <property type="term" value="F:ATP binding"/>
    <property type="evidence" value="ECO:0007669"/>
    <property type="project" value="UniProtKB-KW"/>
</dbReference>
<evidence type="ECO:0000256" key="4">
    <source>
        <dbReference type="ARBA" id="ARBA00022777"/>
    </source>
</evidence>
<keyword evidence="3" id="KW-0547">Nucleotide-binding</keyword>
<keyword evidence="1 7" id="KW-0597">Phosphoprotein</keyword>
<dbReference type="InterPro" id="IPR004358">
    <property type="entry name" value="Sig_transdc_His_kin-like_C"/>
</dbReference>
<evidence type="ECO:0000313" key="13">
    <source>
        <dbReference type="Proteomes" id="UP000218615"/>
    </source>
</evidence>
<dbReference type="SUPFAM" id="SSF47384">
    <property type="entry name" value="Homodimeric domain of signal transducing histidine kinase"/>
    <property type="match status" value="1"/>
</dbReference>
<keyword evidence="6" id="KW-0902">Two-component regulatory system</keyword>
<dbReference type="InterPro" id="IPR036097">
    <property type="entry name" value="HisK_dim/P_sf"/>
</dbReference>
<dbReference type="SMART" id="SM00086">
    <property type="entry name" value="PAC"/>
    <property type="match status" value="3"/>
</dbReference>
<evidence type="ECO:0000313" key="12">
    <source>
        <dbReference type="EMBL" id="SNQ62585.1"/>
    </source>
</evidence>
<dbReference type="Pfam" id="PF00512">
    <property type="entry name" value="HisKA"/>
    <property type="match status" value="1"/>
</dbReference>
<dbReference type="PANTHER" id="PTHR43065:SF46">
    <property type="entry name" value="C4-DICARBOXYLATE TRANSPORT SENSOR PROTEIN DCTB"/>
    <property type="match status" value="1"/>
</dbReference>
<dbReference type="SMART" id="SM00388">
    <property type="entry name" value="HisKA"/>
    <property type="match status" value="1"/>
</dbReference>
<dbReference type="InterPro" id="IPR011006">
    <property type="entry name" value="CheY-like_superfamily"/>
</dbReference>
<dbReference type="CDD" id="cd00130">
    <property type="entry name" value="PAS"/>
    <property type="match status" value="3"/>
</dbReference>
<dbReference type="PANTHER" id="PTHR43065">
    <property type="entry name" value="SENSOR HISTIDINE KINASE"/>
    <property type="match status" value="1"/>
</dbReference>
<dbReference type="InterPro" id="IPR000700">
    <property type="entry name" value="PAS-assoc_C"/>
</dbReference>
<dbReference type="CDD" id="cd00156">
    <property type="entry name" value="REC"/>
    <property type="match status" value="1"/>
</dbReference>
<keyword evidence="2" id="KW-0808">Transferase</keyword>
<feature type="domain" description="Response regulatory" evidence="9">
    <location>
        <begin position="652"/>
        <end position="767"/>
    </location>
</feature>
<evidence type="ECO:0000259" key="10">
    <source>
        <dbReference type="PROSITE" id="PS50112"/>
    </source>
</evidence>
<feature type="domain" description="PAC" evidence="11">
    <location>
        <begin position="101"/>
        <end position="152"/>
    </location>
</feature>
<keyword evidence="5" id="KW-0067">ATP-binding</keyword>
<dbReference type="PROSITE" id="PS50113">
    <property type="entry name" value="PAC"/>
    <property type="match status" value="3"/>
</dbReference>
<dbReference type="Gene3D" id="1.10.287.130">
    <property type="match status" value="1"/>
</dbReference>
<feature type="domain" description="PAS" evidence="10">
    <location>
        <begin position="273"/>
        <end position="343"/>
    </location>
</feature>
<dbReference type="InterPro" id="IPR003594">
    <property type="entry name" value="HATPase_dom"/>
</dbReference>
<dbReference type="InterPro" id="IPR001610">
    <property type="entry name" value="PAC"/>
</dbReference>
<dbReference type="RefSeq" id="WP_096207127.1">
    <property type="nucleotide sequence ID" value="NZ_FZMP01000228.1"/>
</dbReference>
<dbReference type="GO" id="GO:0006355">
    <property type="term" value="P:regulation of DNA-templated transcription"/>
    <property type="evidence" value="ECO:0007669"/>
    <property type="project" value="InterPro"/>
</dbReference>
<feature type="domain" description="PAC" evidence="11">
    <location>
        <begin position="345"/>
        <end position="397"/>
    </location>
</feature>
<dbReference type="GO" id="GO:0000155">
    <property type="term" value="F:phosphorelay sensor kinase activity"/>
    <property type="evidence" value="ECO:0007669"/>
    <property type="project" value="InterPro"/>
</dbReference>
<sequence>MKNEDESKATADELIKLRRKVAELEKSEGRYREIVENVKDIIFTLSPEGTITSLNTAFETVTGWQREQYIGKNFQPLVHPDDLPLEVLVYRCIFGEKIHPQGFELRILSKSGGYITMEFTVKPQTHDRRVVGYQGIARDITYHKRTEEVLQQSEEKYRTLIENIQDGVFLIQDGKIEFANEAFARMCGYTVEEVIGKDFRELVAPEDLEMVVNRYFRRQAGEDVLREYEFHGIKKDGTRTTVNINVGLITYRGKVASIGTVKDITERRRAIEQIQEQAALLDKAHDAIIVRDMEHRITYWNQGAQRLYGWTADEAIGKNANELLYKEEPPSLIEARKNVIDRDEWNGELSQITKEGREIIVESRWTLVRDSNGNSKSILIINTDITEKKILEAQFLRAQRLESIGALAGGIAHDLNNVLAPITLSLQSLKEKLTDDESRRLLGILERNAKRGAYLIKQILLSSRGVEGERKNIQVADLISDAENFAKETFPSSIEIRTDVSGDIWNIIGDAVQLQQVLMNLCVNARYAMSDGGILRISAENLFIDESFIRVNAEAKIGPYIIISVSDTGTGIPPEIMNRIFEPFFTTKKPGKGTGLGLSTSLAIVKSHGGFITVHSEAGKGTIFKVYLPAVKAKIRETDVHQPEPVAERKELILVVDNETNTREMARETLEAHGYRVLIASDGAEAVSLYSSHKGEIKAVLIDMMMPVMDGPACIWVLRKINPDVRLIAVSRSAEDDMLANIAGVVHAFLMKPYTVEELLNTVRRVIDK</sequence>
<dbReference type="InterPro" id="IPR000014">
    <property type="entry name" value="PAS"/>
</dbReference>
<keyword evidence="13" id="KW-1185">Reference proteome</keyword>
<dbReference type="Gene3D" id="3.30.565.10">
    <property type="entry name" value="Histidine kinase-like ATPase, C-terminal domain"/>
    <property type="match status" value="1"/>
</dbReference>
<dbReference type="InterPro" id="IPR036890">
    <property type="entry name" value="HATPase_C_sf"/>
</dbReference>
<dbReference type="InterPro" id="IPR001789">
    <property type="entry name" value="Sig_transdc_resp-reg_receiver"/>
</dbReference>
<dbReference type="PROSITE" id="PS50112">
    <property type="entry name" value="PAS"/>
    <property type="match status" value="3"/>
</dbReference>
<dbReference type="SUPFAM" id="SSF55785">
    <property type="entry name" value="PYP-like sensor domain (PAS domain)"/>
    <property type="match status" value="3"/>
</dbReference>
<feature type="domain" description="PAS" evidence="10">
    <location>
        <begin position="27"/>
        <end position="82"/>
    </location>
</feature>
<dbReference type="PRINTS" id="PR00344">
    <property type="entry name" value="BCTRLSENSOR"/>
</dbReference>
<dbReference type="CDD" id="cd00082">
    <property type="entry name" value="HisKA"/>
    <property type="match status" value="1"/>
</dbReference>
<dbReference type="InterPro" id="IPR003661">
    <property type="entry name" value="HisK_dim/P_dom"/>
</dbReference>
<name>A0A284VTG6_9EURY</name>
<dbReference type="SMART" id="SM00387">
    <property type="entry name" value="HATPase_c"/>
    <property type="match status" value="1"/>
</dbReference>
<evidence type="ECO:0000256" key="3">
    <source>
        <dbReference type="ARBA" id="ARBA00022741"/>
    </source>
</evidence>
<organism evidence="12 13">
    <name type="scientific">Candidatus Methanoperedens nitratireducens</name>
    <dbReference type="NCBI Taxonomy" id="1392998"/>
    <lineage>
        <taxon>Archaea</taxon>
        <taxon>Methanobacteriati</taxon>
        <taxon>Methanobacteriota</taxon>
        <taxon>Stenosarchaea group</taxon>
        <taxon>Methanomicrobia</taxon>
        <taxon>Methanosarcinales</taxon>
        <taxon>ANME-2 cluster</taxon>
        <taxon>Candidatus Methanoperedentaceae</taxon>
        <taxon>Candidatus Methanoperedens</taxon>
    </lineage>
</organism>
<protein>
    <submittedName>
        <fullName evidence="12">Multi-sensor hybrid histidine kinase</fullName>
    </submittedName>
</protein>
<evidence type="ECO:0000256" key="1">
    <source>
        <dbReference type="ARBA" id="ARBA00022553"/>
    </source>
</evidence>
<reference evidence="13" key="1">
    <citation type="submission" date="2017-06" db="EMBL/GenBank/DDBJ databases">
        <authorList>
            <person name="Cremers G."/>
        </authorList>
    </citation>
    <scope>NUCLEOTIDE SEQUENCE [LARGE SCALE GENOMIC DNA]</scope>
</reference>
<evidence type="ECO:0000256" key="2">
    <source>
        <dbReference type="ARBA" id="ARBA00022679"/>
    </source>
</evidence>
<evidence type="ECO:0000259" key="11">
    <source>
        <dbReference type="PROSITE" id="PS50113"/>
    </source>
</evidence>
<dbReference type="AlphaFoldDB" id="A0A284VTG6"/>
<proteinExistence type="predicted"/>
<dbReference type="Gene3D" id="3.40.50.2300">
    <property type="match status" value="1"/>
</dbReference>
<dbReference type="InterPro" id="IPR005467">
    <property type="entry name" value="His_kinase_dom"/>
</dbReference>
<dbReference type="PROSITE" id="PS50109">
    <property type="entry name" value="HIS_KIN"/>
    <property type="match status" value="1"/>
</dbReference>
<evidence type="ECO:0000259" key="8">
    <source>
        <dbReference type="PROSITE" id="PS50109"/>
    </source>
</evidence>
<evidence type="ECO:0000259" key="9">
    <source>
        <dbReference type="PROSITE" id="PS50110"/>
    </source>
</evidence>
<dbReference type="InterPro" id="IPR013767">
    <property type="entry name" value="PAS_fold"/>
</dbReference>
<feature type="domain" description="Histidine kinase" evidence="8">
    <location>
        <begin position="410"/>
        <end position="632"/>
    </location>
</feature>
<dbReference type="Pfam" id="PF13426">
    <property type="entry name" value="PAS_9"/>
    <property type="match status" value="2"/>
</dbReference>
<feature type="domain" description="PAS" evidence="10">
    <location>
        <begin position="153"/>
        <end position="223"/>
    </location>
</feature>
<dbReference type="PROSITE" id="PS50110">
    <property type="entry name" value="RESPONSE_REGULATORY"/>
    <property type="match status" value="1"/>
</dbReference>
<evidence type="ECO:0000256" key="5">
    <source>
        <dbReference type="ARBA" id="ARBA00022840"/>
    </source>
</evidence>
<dbReference type="Pfam" id="PF02518">
    <property type="entry name" value="HATPase_c"/>
    <property type="match status" value="1"/>
</dbReference>
<dbReference type="SUPFAM" id="SSF55874">
    <property type="entry name" value="ATPase domain of HSP90 chaperone/DNA topoisomerase II/histidine kinase"/>
    <property type="match status" value="1"/>
</dbReference>
<dbReference type="SMART" id="SM00448">
    <property type="entry name" value="REC"/>
    <property type="match status" value="1"/>
</dbReference>
<dbReference type="SUPFAM" id="SSF52172">
    <property type="entry name" value="CheY-like"/>
    <property type="match status" value="1"/>
</dbReference>
<dbReference type="Pfam" id="PF00989">
    <property type="entry name" value="PAS"/>
    <property type="match status" value="1"/>
</dbReference>
<dbReference type="EMBL" id="FZMP01000228">
    <property type="protein sequence ID" value="SNQ62585.1"/>
    <property type="molecule type" value="Genomic_DNA"/>
</dbReference>
<dbReference type="Pfam" id="PF00072">
    <property type="entry name" value="Response_reg"/>
    <property type="match status" value="1"/>
</dbReference>
<evidence type="ECO:0000256" key="7">
    <source>
        <dbReference type="PROSITE-ProRule" id="PRU00169"/>
    </source>
</evidence>
<feature type="domain" description="PAC" evidence="11">
    <location>
        <begin position="226"/>
        <end position="276"/>
    </location>
</feature>
<accession>A0A284VTG6</accession>
<dbReference type="SMART" id="SM00091">
    <property type="entry name" value="PAS"/>
    <property type="match status" value="3"/>
</dbReference>
<dbReference type="InterPro" id="IPR035965">
    <property type="entry name" value="PAS-like_dom_sf"/>
</dbReference>
<feature type="modified residue" description="4-aspartylphosphate" evidence="7">
    <location>
        <position position="703"/>
    </location>
</feature>
<gene>
    <name evidence="12" type="ORF">MNV_790030</name>
</gene>
<keyword evidence="4 12" id="KW-0418">Kinase</keyword>
<dbReference type="Proteomes" id="UP000218615">
    <property type="component" value="Unassembled WGS sequence"/>
</dbReference>
<dbReference type="OrthoDB" id="8127at2157"/>
<dbReference type="NCBIfam" id="TIGR00229">
    <property type="entry name" value="sensory_box"/>
    <property type="match status" value="3"/>
</dbReference>
<evidence type="ECO:0000256" key="6">
    <source>
        <dbReference type="ARBA" id="ARBA00023012"/>
    </source>
</evidence>